<evidence type="ECO:0000256" key="2">
    <source>
        <dbReference type="ARBA" id="ARBA00023125"/>
    </source>
</evidence>
<comment type="caution">
    <text evidence="5">The sequence shown here is derived from an EMBL/GenBank/DDBJ whole genome shotgun (WGS) entry which is preliminary data.</text>
</comment>
<dbReference type="SMART" id="SM00420">
    <property type="entry name" value="HTH_DEOR"/>
    <property type="match status" value="1"/>
</dbReference>
<dbReference type="InterPro" id="IPR014036">
    <property type="entry name" value="DeoR-like_C"/>
</dbReference>
<keyword evidence="1" id="KW-0805">Transcription regulation</keyword>
<sequence>MLPSARRASLLSELEGREFVRTDVLAAKLGVSEETIRRDIALLKGKGMLIRVHGGAMHANEHRVVTSVEPFDVRWNGNPEIKSQLGGLAVRLVKKGDIIAIDAGTTALQVALALPADFTGVVATPSLLVAAELAGRPGIDVLVSGGSVRAGDLTCSDPRAKAFFRDLHTDIVFLSSGGVSATKGLTDFYPDEVPVRQAMLKGSKRSYIVAESAKMEKVAPYHVCDLVDVDGLITDAPPPVALEQRLQDLEVELFLP</sequence>
<feature type="domain" description="HTH deoR-type" evidence="4">
    <location>
        <begin position="3"/>
        <end position="58"/>
    </location>
</feature>
<organism evidence="5 6">
    <name type="scientific">Paenarthrobacter nicotinovorans</name>
    <name type="common">Arthrobacter nicotinovorans</name>
    <dbReference type="NCBI Taxonomy" id="29320"/>
    <lineage>
        <taxon>Bacteria</taxon>
        <taxon>Bacillati</taxon>
        <taxon>Actinomycetota</taxon>
        <taxon>Actinomycetes</taxon>
        <taxon>Micrococcales</taxon>
        <taxon>Micrococcaceae</taxon>
        <taxon>Paenarthrobacter</taxon>
    </lineage>
</organism>
<reference evidence="5 6" key="1">
    <citation type="submission" date="2023-07" db="EMBL/GenBank/DDBJ databases">
        <title>Sorghum-associated microbial communities from plants grown in Nebraska, USA.</title>
        <authorList>
            <person name="Schachtman D."/>
        </authorList>
    </citation>
    <scope>NUCLEOTIDE SEQUENCE [LARGE SCALE GENOMIC DNA]</scope>
    <source>
        <strain evidence="5 6">CC523</strain>
    </source>
</reference>
<dbReference type="Proteomes" id="UP001244563">
    <property type="component" value="Unassembled WGS sequence"/>
</dbReference>
<dbReference type="InterPro" id="IPR037171">
    <property type="entry name" value="NagB/RpiA_transferase-like"/>
</dbReference>
<keyword evidence="2" id="KW-0238">DNA-binding</keyword>
<dbReference type="PROSITE" id="PS00894">
    <property type="entry name" value="HTH_DEOR_1"/>
    <property type="match status" value="1"/>
</dbReference>
<evidence type="ECO:0000313" key="6">
    <source>
        <dbReference type="Proteomes" id="UP001244563"/>
    </source>
</evidence>
<dbReference type="EMBL" id="JAUSSW010000007">
    <property type="protein sequence ID" value="MDQ0103081.1"/>
    <property type="molecule type" value="Genomic_DNA"/>
</dbReference>
<evidence type="ECO:0000313" key="5">
    <source>
        <dbReference type="EMBL" id="MDQ0103081.1"/>
    </source>
</evidence>
<keyword evidence="6" id="KW-1185">Reference proteome</keyword>
<dbReference type="RefSeq" id="WP_064723052.1">
    <property type="nucleotide sequence ID" value="NZ_BDDW01000011.1"/>
</dbReference>
<dbReference type="Pfam" id="PF00455">
    <property type="entry name" value="DeoRC"/>
    <property type="match status" value="1"/>
</dbReference>
<dbReference type="InterPro" id="IPR036388">
    <property type="entry name" value="WH-like_DNA-bd_sf"/>
</dbReference>
<dbReference type="Pfam" id="PF08220">
    <property type="entry name" value="HTH_DeoR"/>
    <property type="match status" value="1"/>
</dbReference>
<dbReference type="InterPro" id="IPR018356">
    <property type="entry name" value="Tscrpt_reg_HTH_DeoR_CS"/>
</dbReference>
<dbReference type="PROSITE" id="PS51000">
    <property type="entry name" value="HTH_DEOR_2"/>
    <property type="match status" value="1"/>
</dbReference>
<dbReference type="SMART" id="SM01134">
    <property type="entry name" value="DeoRC"/>
    <property type="match status" value="1"/>
</dbReference>
<dbReference type="Gene3D" id="1.10.10.10">
    <property type="entry name" value="Winged helix-like DNA-binding domain superfamily/Winged helix DNA-binding domain"/>
    <property type="match status" value="1"/>
</dbReference>
<evidence type="ECO:0000259" key="4">
    <source>
        <dbReference type="PROSITE" id="PS51000"/>
    </source>
</evidence>
<dbReference type="SUPFAM" id="SSF46785">
    <property type="entry name" value="Winged helix' DNA-binding domain"/>
    <property type="match status" value="1"/>
</dbReference>
<dbReference type="PANTHER" id="PTHR30363:SF44">
    <property type="entry name" value="AGA OPERON TRANSCRIPTIONAL REPRESSOR-RELATED"/>
    <property type="match status" value="1"/>
</dbReference>
<dbReference type="InterPro" id="IPR050313">
    <property type="entry name" value="Carb_Metab_HTH_regulators"/>
</dbReference>
<gene>
    <name evidence="5" type="ORF">J2T10_002738</name>
</gene>
<accession>A0ABT9TN31</accession>
<evidence type="ECO:0000256" key="1">
    <source>
        <dbReference type="ARBA" id="ARBA00023015"/>
    </source>
</evidence>
<dbReference type="InterPro" id="IPR001034">
    <property type="entry name" value="DeoR_HTH"/>
</dbReference>
<name>A0ABT9TN31_PAENI</name>
<proteinExistence type="predicted"/>
<protein>
    <submittedName>
        <fullName evidence="5">DeoR/GlpR family transcriptional regulator of sugar metabolism</fullName>
    </submittedName>
</protein>
<dbReference type="InterPro" id="IPR036390">
    <property type="entry name" value="WH_DNA-bd_sf"/>
</dbReference>
<evidence type="ECO:0000256" key="3">
    <source>
        <dbReference type="ARBA" id="ARBA00023163"/>
    </source>
</evidence>
<keyword evidence="3" id="KW-0804">Transcription</keyword>
<dbReference type="SUPFAM" id="SSF100950">
    <property type="entry name" value="NagB/RpiA/CoA transferase-like"/>
    <property type="match status" value="1"/>
</dbReference>
<dbReference type="PANTHER" id="PTHR30363">
    <property type="entry name" value="HTH-TYPE TRANSCRIPTIONAL REGULATOR SRLR-RELATED"/>
    <property type="match status" value="1"/>
</dbReference>
<dbReference type="PRINTS" id="PR00037">
    <property type="entry name" value="HTHLACR"/>
</dbReference>